<reference evidence="2 3" key="1">
    <citation type="submission" date="2019-08" db="EMBL/GenBank/DDBJ databases">
        <title>In-depth cultivation of the pig gut microbiome towards novel bacterial diversity and tailored functional studies.</title>
        <authorList>
            <person name="Wylensek D."/>
            <person name="Hitch T.C.A."/>
            <person name="Clavel T."/>
        </authorList>
    </citation>
    <scope>NUCLEOTIDE SEQUENCE [LARGE SCALE GENOMIC DNA]</scope>
    <source>
        <strain evidence="2 3">BSM-383-APC-4H</strain>
    </source>
</reference>
<dbReference type="Proteomes" id="UP001315001">
    <property type="component" value="Unassembled WGS sequence"/>
</dbReference>
<protein>
    <submittedName>
        <fullName evidence="2">Uncharacterized protein</fullName>
    </submittedName>
</protein>
<name>A0A6N7YJV5_9FIRM</name>
<proteinExistence type="predicted"/>
<evidence type="ECO:0000313" key="3">
    <source>
        <dbReference type="Proteomes" id="UP000433359"/>
    </source>
</evidence>
<dbReference type="AlphaFoldDB" id="A0A6N7YJV5"/>
<evidence type="ECO:0000313" key="1">
    <source>
        <dbReference type="EMBL" id="MBP0057733.1"/>
    </source>
</evidence>
<sequence length="151" mass="17777">MLLNKLKQFHQQTMERYRDEENMEPWKKAVMEIHEKATFLFYYDATLEQNSRTATLRIQGTLVKGELPVGSVLHFYTGEGRHVGSGTILSEPEEKEQGRKGLLKRRRNEFEIKIDTYLGKETIKMNETQKKKMIQHFETQISLITNPDLMD</sequence>
<comment type="caution">
    <text evidence="2">The sequence shown here is derived from an EMBL/GenBank/DDBJ whole genome shotgun (WGS) entry which is preliminary data.</text>
</comment>
<organism evidence="2 3">
    <name type="scientific">Anaerobutyricum soehngenii</name>
    <dbReference type="NCBI Taxonomy" id="105843"/>
    <lineage>
        <taxon>Bacteria</taxon>
        <taxon>Bacillati</taxon>
        <taxon>Bacillota</taxon>
        <taxon>Clostridia</taxon>
        <taxon>Lachnospirales</taxon>
        <taxon>Lachnospiraceae</taxon>
        <taxon>Anaerobutyricum</taxon>
    </lineage>
</organism>
<dbReference type="RefSeq" id="WP_154581230.1">
    <property type="nucleotide sequence ID" value="NZ_JAFIQO010000129.1"/>
</dbReference>
<gene>
    <name evidence="2" type="ORF">FYJ25_10200</name>
    <name evidence="1" type="ORF">JYQ75_10065</name>
</gene>
<dbReference type="EMBL" id="JAFIQO010000129">
    <property type="protein sequence ID" value="MBP0057733.1"/>
    <property type="molecule type" value="Genomic_DNA"/>
</dbReference>
<dbReference type="EMBL" id="VULP01000021">
    <property type="protein sequence ID" value="MSU82700.1"/>
    <property type="molecule type" value="Genomic_DNA"/>
</dbReference>
<evidence type="ECO:0000313" key="4">
    <source>
        <dbReference type="Proteomes" id="UP001315001"/>
    </source>
</evidence>
<evidence type="ECO:0000313" key="2">
    <source>
        <dbReference type="EMBL" id="MSU82700.1"/>
    </source>
</evidence>
<dbReference type="Proteomes" id="UP000433359">
    <property type="component" value="Unassembled WGS sequence"/>
</dbReference>
<accession>A0A6N7YJV5</accession>
<keyword evidence="4" id="KW-1185">Reference proteome</keyword>
<reference evidence="1 4" key="2">
    <citation type="submission" date="2021-02" db="EMBL/GenBank/DDBJ databases">
        <title>Lactate utilizing bacteria of the human gut.</title>
        <authorList>
            <person name="Sheridan P.O."/>
        </authorList>
    </citation>
    <scope>NUCLEOTIDE SEQUENCE [LARGE SCALE GENOMIC DNA]</scope>
    <source>
        <strain evidence="1 4">HTF-83D</strain>
    </source>
</reference>